<name>A0A915IMG9_ROMCU</name>
<feature type="compositionally biased region" description="Basic and acidic residues" evidence="1">
    <location>
        <begin position="74"/>
        <end position="93"/>
    </location>
</feature>
<dbReference type="AlphaFoldDB" id="A0A915IMG9"/>
<feature type="region of interest" description="Disordered" evidence="1">
    <location>
        <begin position="74"/>
        <end position="120"/>
    </location>
</feature>
<evidence type="ECO:0000256" key="1">
    <source>
        <dbReference type="SAM" id="MobiDB-lite"/>
    </source>
</evidence>
<protein>
    <submittedName>
        <fullName evidence="3">Uncharacterized protein</fullName>
    </submittedName>
</protein>
<evidence type="ECO:0000313" key="3">
    <source>
        <dbReference type="WBParaSite" id="nRc.2.0.1.t15171-RA"/>
    </source>
</evidence>
<dbReference type="WBParaSite" id="nRc.2.0.1.t15171-RA">
    <property type="protein sequence ID" value="nRc.2.0.1.t15171-RA"/>
    <property type="gene ID" value="nRc.2.0.1.g15171"/>
</dbReference>
<keyword evidence="2" id="KW-1185">Reference proteome</keyword>
<reference evidence="3" key="1">
    <citation type="submission" date="2022-11" db="UniProtKB">
        <authorList>
            <consortium name="WormBaseParasite"/>
        </authorList>
    </citation>
    <scope>IDENTIFICATION</scope>
</reference>
<proteinExistence type="predicted"/>
<sequence>MPVFYQLTIGVQAKSFTNVQQLANAVAKARSILNANRAEIETADRPILVNQADQETPVPRLPQPFNRCFDCHPSTDRSQDRYHDLTLSTDHHPQNSALQPNKFISFQPPQLEQPPQSQPRTEVLLEQLIQ</sequence>
<organism evidence="2 3">
    <name type="scientific">Romanomermis culicivorax</name>
    <name type="common">Nematode worm</name>
    <dbReference type="NCBI Taxonomy" id="13658"/>
    <lineage>
        <taxon>Eukaryota</taxon>
        <taxon>Metazoa</taxon>
        <taxon>Ecdysozoa</taxon>
        <taxon>Nematoda</taxon>
        <taxon>Enoplea</taxon>
        <taxon>Dorylaimia</taxon>
        <taxon>Mermithida</taxon>
        <taxon>Mermithoidea</taxon>
        <taxon>Mermithidae</taxon>
        <taxon>Romanomermis</taxon>
    </lineage>
</organism>
<dbReference type="Proteomes" id="UP000887565">
    <property type="component" value="Unplaced"/>
</dbReference>
<feature type="compositionally biased region" description="Polar residues" evidence="1">
    <location>
        <begin position="94"/>
        <end position="104"/>
    </location>
</feature>
<evidence type="ECO:0000313" key="2">
    <source>
        <dbReference type="Proteomes" id="UP000887565"/>
    </source>
</evidence>
<feature type="compositionally biased region" description="Low complexity" evidence="1">
    <location>
        <begin position="107"/>
        <end position="119"/>
    </location>
</feature>
<accession>A0A915IMG9</accession>